<keyword evidence="1" id="KW-0732">Signal</keyword>
<evidence type="ECO:0000256" key="1">
    <source>
        <dbReference type="SAM" id="SignalP"/>
    </source>
</evidence>
<organism evidence="2 3">
    <name type="scientific">Chelatococcus daeguensis</name>
    <dbReference type="NCBI Taxonomy" id="444444"/>
    <lineage>
        <taxon>Bacteria</taxon>
        <taxon>Pseudomonadati</taxon>
        <taxon>Pseudomonadota</taxon>
        <taxon>Alphaproteobacteria</taxon>
        <taxon>Hyphomicrobiales</taxon>
        <taxon>Chelatococcaceae</taxon>
        <taxon>Chelatococcus</taxon>
    </lineage>
</organism>
<dbReference type="RefSeq" id="WP_071923722.1">
    <property type="nucleotide sequence ID" value="NZ_CP018095.1"/>
</dbReference>
<evidence type="ECO:0000313" key="3">
    <source>
        <dbReference type="Proteomes" id="UP000182703"/>
    </source>
</evidence>
<dbReference type="KEGG" id="cdq:BOQ54_08670"/>
<dbReference type="AlphaFoldDB" id="A0AAC9JNV9"/>
<feature type="signal peptide" evidence="1">
    <location>
        <begin position="1"/>
        <end position="23"/>
    </location>
</feature>
<keyword evidence="3" id="KW-1185">Reference proteome</keyword>
<gene>
    <name evidence="2" type="ORF">BOQ54_08670</name>
</gene>
<sequence>MARTRIRLAACAALLIFASPTVAEEPACATAAAGQALKLLKFHTEGDDRAAVFADRVKSLGTIKALRGKGRFDVVEVPGAVYKADYRMRLIYAQIPGECVLMGQEIIEASDPY</sequence>
<accession>A0AAC9JNV9</accession>
<dbReference type="Proteomes" id="UP000182703">
    <property type="component" value="Chromosome"/>
</dbReference>
<proteinExistence type="predicted"/>
<feature type="chain" id="PRO_5042145444" evidence="1">
    <location>
        <begin position="24"/>
        <end position="113"/>
    </location>
</feature>
<protein>
    <submittedName>
        <fullName evidence="2">Uncharacterized protein</fullName>
    </submittedName>
</protein>
<reference evidence="2 3" key="1">
    <citation type="submission" date="2016-11" db="EMBL/GenBank/DDBJ databases">
        <title>Complete genome sequence of the aerobically denitrifying bacterium Chelatococcus daeguensis TAD1.</title>
        <authorList>
            <person name="Yang Y."/>
            <person name="Huang S."/>
            <person name="Lin E."/>
        </authorList>
    </citation>
    <scope>NUCLEOTIDE SEQUENCE [LARGE SCALE GENOMIC DNA]</scope>
    <source>
        <strain evidence="2 3">TAD1</strain>
    </source>
</reference>
<evidence type="ECO:0000313" key="2">
    <source>
        <dbReference type="EMBL" id="APF37392.1"/>
    </source>
</evidence>
<dbReference type="EMBL" id="CP018095">
    <property type="protein sequence ID" value="APF37392.1"/>
    <property type="molecule type" value="Genomic_DNA"/>
</dbReference>
<name>A0AAC9JNV9_9HYPH</name>